<evidence type="ECO:0008006" key="4">
    <source>
        <dbReference type="Google" id="ProtNLM"/>
    </source>
</evidence>
<dbReference type="Pfam" id="PF05708">
    <property type="entry name" value="Peptidase_C92"/>
    <property type="match status" value="1"/>
</dbReference>
<organism evidence="2 3">
    <name type="scientific">Pseudoprevotella muciniphila</name>
    <dbReference type="NCBI Taxonomy" id="2133944"/>
    <lineage>
        <taxon>Bacteria</taxon>
        <taxon>Pseudomonadati</taxon>
        <taxon>Bacteroidota</taxon>
        <taxon>Bacteroidia</taxon>
        <taxon>Bacteroidales</taxon>
        <taxon>Prevotellaceae</taxon>
        <taxon>Pseudoprevotella</taxon>
    </lineage>
</organism>
<feature type="chain" id="PRO_5024381491" description="Permuted papain-like amidase YaeF/Yiix C92 family enzyme" evidence="1">
    <location>
        <begin position="23"/>
        <end position="202"/>
    </location>
</feature>
<evidence type="ECO:0000313" key="2">
    <source>
        <dbReference type="EMBL" id="QFQ12879.1"/>
    </source>
</evidence>
<gene>
    <name evidence="2" type="ORF">C7Y71_007535</name>
</gene>
<dbReference type="KEGG" id="alq:C7Y71_007535"/>
<keyword evidence="1" id="KW-0732">Signal</keyword>
<dbReference type="InterPro" id="IPR024453">
    <property type="entry name" value="Peptidase_C92"/>
</dbReference>
<keyword evidence="3" id="KW-1185">Reference proteome</keyword>
<reference evidence="2 3" key="1">
    <citation type="submission" date="2018-11" db="EMBL/GenBank/DDBJ databases">
        <authorList>
            <person name="Na S.W."/>
            <person name="Baik M."/>
        </authorList>
    </citation>
    <scope>NUCLEOTIDE SEQUENCE [LARGE SCALE GENOMIC DNA]</scope>
    <source>
        <strain evidence="2 3">E39</strain>
    </source>
</reference>
<dbReference type="InterPro" id="IPR038765">
    <property type="entry name" value="Papain-like_cys_pep_sf"/>
</dbReference>
<protein>
    <recommendedName>
        <fullName evidence="4">Permuted papain-like amidase YaeF/Yiix C92 family enzyme</fullName>
    </recommendedName>
</protein>
<dbReference type="OrthoDB" id="1148539at2"/>
<dbReference type="Proteomes" id="UP000249375">
    <property type="component" value="Chromosome"/>
</dbReference>
<sequence length="202" mass="22593">MTKRSWLITVCISLLVAVSCSKEPPHSILPQGADLQCGDIVLREGTSIESHAVMMGGGAYSHVGIVVDSAGQLMIVHAVPGEADFDGDPARVKLDKPETFFLSDRATSGEVRRYHDANIAQRAARHAYAIYKRHTLFDNDYNDRDTTQMYCSELVEYVYKCEGTDVCDVQKHDYQLPGFMHDGVRIPYDFAESKQLKTVIKF</sequence>
<dbReference type="EMBL" id="CP033459">
    <property type="protein sequence ID" value="QFQ12879.1"/>
    <property type="molecule type" value="Genomic_DNA"/>
</dbReference>
<proteinExistence type="predicted"/>
<evidence type="ECO:0000256" key="1">
    <source>
        <dbReference type="SAM" id="SignalP"/>
    </source>
</evidence>
<name>A0A5P8E748_9BACT</name>
<feature type="signal peptide" evidence="1">
    <location>
        <begin position="1"/>
        <end position="22"/>
    </location>
</feature>
<accession>A0A5P8E748</accession>
<dbReference type="RefSeq" id="WP_111897948.1">
    <property type="nucleotide sequence ID" value="NZ_CP033459.1"/>
</dbReference>
<dbReference type="SUPFAM" id="SSF54001">
    <property type="entry name" value="Cysteine proteinases"/>
    <property type="match status" value="1"/>
</dbReference>
<evidence type="ECO:0000313" key="3">
    <source>
        <dbReference type="Proteomes" id="UP000249375"/>
    </source>
</evidence>
<dbReference type="Gene3D" id="3.90.1720.10">
    <property type="entry name" value="endopeptidase domain like (from Nostoc punctiforme)"/>
    <property type="match status" value="1"/>
</dbReference>
<dbReference type="AlphaFoldDB" id="A0A5P8E748"/>
<dbReference type="PROSITE" id="PS51257">
    <property type="entry name" value="PROKAR_LIPOPROTEIN"/>
    <property type="match status" value="1"/>
</dbReference>